<dbReference type="EMBL" id="JABMIG020000008">
    <property type="protein sequence ID" value="KAL3804320.1"/>
    <property type="molecule type" value="Genomic_DNA"/>
</dbReference>
<dbReference type="Proteomes" id="UP001516023">
    <property type="component" value="Unassembled WGS sequence"/>
</dbReference>
<accession>A0ABD3QVK3</accession>
<dbReference type="AlphaFoldDB" id="A0ABD3QVK3"/>
<protein>
    <submittedName>
        <fullName evidence="1">Uncharacterized protein</fullName>
    </submittedName>
</protein>
<comment type="caution">
    <text evidence="1">The sequence shown here is derived from an EMBL/GenBank/DDBJ whole genome shotgun (WGS) entry which is preliminary data.</text>
</comment>
<reference evidence="1 2" key="1">
    <citation type="journal article" date="2020" name="G3 (Bethesda)">
        <title>Improved Reference Genome for Cyclotella cryptica CCMP332, a Model for Cell Wall Morphogenesis, Salinity Adaptation, and Lipid Production in Diatoms (Bacillariophyta).</title>
        <authorList>
            <person name="Roberts W.R."/>
            <person name="Downey K.M."/>
            <person name="Ruck E.C."/>
            <person name="Traller J.C."/>
            <person name="Alverson A.J."/>
        </authorList>
    </citation>
    <scope>NUCLEOTIDE SEQUENCE [LARGE SCALE GENOMIC DNA]</scope>
    <source>
        <strain evidence="1 2">CCMP332</strain>
    </source>
</reference>
<organism evidence="1 2">
    <name type="scientific">Cyclotella cryptica</name>
    <dbReference type="NCBI Taxonomy" id="29204"/>
    <lineage>
        <taxon>Eukaryota</taxon>
        <taxon>Sar</taxon>
        <taxon>Stramenopiles</taxon>
        <taxon>Ochrophyta</taxon>
        <taxon>Bacillariophyta</taxon>
        <taxon>Coscinodiscophyceae</taxon>
        <taxon>Thalassiosirophycidae</taxon>
        <taxon>Stephanodiscales</taxon>
        <taxon>Stephanodiscaceae</taxon>
        <taxon>Cyclotella</taxon>
    </lineage>
</organism>
<gene>
    <name evidence="1" type="ORF">HJC23_011248</name>
</gene>
<keyword evidence="2" id="KW-1185">Reference proteome</keyword>
<evidence type="ECO:0000313" key="1">
    <source>
        <dbReference type="EMBL" id="KAL3804320.1"/>
    </source>
</evidence>
<proteinExistence type="predicted"/>
<sequence>MRAQELLRCGASCGESFRDKTFVVQIDKEDAKSEFANMLLLVRMKEYLESLLAYRKHRSNKNLRYIPLETYEKIVEQIHLDSAGEVVDPFVSLEDRQDREERQRRWLEGLSLNVDSHSLIH</sequence>
<evidence type="ECO:0000313" key="2">
    <source>
        <dbReference type="Proteomes" id="UP001516023"/>
    </source>
</evidence>
<name>A0ABD3QVK3_9STRA</name>